<reference evidence="3" key="1">
    <citation type="submission" date="2017-02" db="EMBL/GenBank/DDBJ databases">
        <authorList>
            <person name="Varghese N."/>
            <person name="Submissions S."/>
        </authorList>
    </citation>
    <scope>NUCLEOTIDE SEQUENCE [LARGE SCALE GENOMIC DNA]</scope>
    <source>
        <strain evidence="3">ATCC 700200</strain>
    </source>
</reference>
<dbReference type="FunFam" id="3.40.50.720:FF:000084">
    <property type="entry name" value="Short-chain dehydrogenase reductase"/>
    <property type="match status" value="1"/>
</dbReference>
<name>A0A1T4YR18_9BACT</name>
<protein>
    <submittedName>
        <fullName evidence="2">Gluconate 5-dehydrogenase</fullName>
    </submittedName>
</protein>
<evidence type="ECO:0000313" key="2">
    <source>
        <dbReference type="EMBL" id="SKB04294.1"/>
    </source>
</evidence>
<dbReference type="RefSeq" id="WP_078815181.1">
    <property type="nucleotide sequence ID" value="NZ_FUYE01000016.1"/>
</dbReference>
<comment type="similarity">
    <text evidence="1">Belongs to the short-chain dehydrogenases/reductases (SDR) family.</text>
</comment>
<dbReference type="Gene3D" id="3.40.50.720">
    <property type="entry name" value="NAD(P)-binding Rossmann-like Domain"/>
    <property type="match status" value="1"/>
</dbReference>
<dbReference type="STRING" id="48467.SAMN02745166_04031"/>
<dbReference type="OrthoDB" id="9803333at2"/>
<dbReference type="EMBL" id="FUYE01000016">
    <property type="protein sequence ID" value="SKB04294.1"/>
    <property type="molecule type" value="Genomic_DNA"/>
</dbReference>
<evidence type="ECO:0000313" key="3">
    <source>
        <dbReference type="Proteomes" id="UP000190774"/>
    </source>
</evidence>
<dbReference type="InterPro" id="IPR002347">
    <property type="entry name" value="SDR_fam"/>
</dbReference>
<dbReference type="SUPFAM" id="SSF51735">
    <property type="entry name" value="NAD(P)-binding Rossmann-fold domains"/>
    <property type="match status" value="1"/>
</dbReference>
<evidence type="ECO:0000256" key="1">
    <source>
        <dbReference type="ARBA" id="ARBA00006484"/>
    </source>
</evidence>
<dbReference type="CDD" id="cd05233">
    <property type="entry name" value="SDR_c"/>
    <property type="match status" value="1"/>
</dbReference>
<gene>
    <name evidence="2" type="ORF">SAMN02745166_04031</name>
</gene>
<accession>A0A1T4YR18</accession>
<dbReference type="PRINTS" id="PR00081">
    <property type="entry name" value="GDHRDH"/>
</dbReference>
<dbReference type="PRINTS" id="PR00080">
    <property type="entry name" value="SDRFAMILY"/>
</dbReference>
<dbReference type="Pfam" id="PF13561">
    <property type="entry name" value="adh_short_C2"/>
    <property type="match status" value="1"/>
</dbReference>
<dbReference type="PANTHER" id="PTHR42879">
    <property type="entry name" value="3-OXOACYL-(ACYL-CARRIER-PROTEIN) REDUCTASE"/>
    <property type="match status" value="1"/>
</dbReference>
<sequence length="256" mass="27222">MTHSLFDLSGKKALVTGGSKGLGKAMARGFAEAGADVMISSRSENELTAAAAEIQEGLSIKVEWMVADMTDRAQVKALASEAEQRLGKVDILINNAGANHPQAIDEITDEVWDRMVELDLTSCMALTRYLVPGMKERKWGRVIHISSVLGVGSKEKRNAYSACKAALIGLAKASAIDLGPFNITVNCLCPGPFLTDLPMSLLSESEKQAFANRTALQRWGLPRELAGPALMLASEAGSYITGEALLVDGGAFARAL</sequence>
<organism evidence="2 3">
    <name type="scientific">Prosthecobacter debontii</name>
    <dbReference type="NCBI Taxonomy" id="48467"/>
    <lineage>
        <taxon>Bacteria</taxon>
        <taxon>Pseudomonadati</taxon>
        <taxon>Verrucomicrobiota</taxon>
        <taxon>Verrucomicrobiia</taxon>
        <taxon>Verrucomicrobiales</taxon>
        <taxon>Verrucomicrobiaceae</taxon>
        <taxon>Prosthecobacter</taxon>
    </lineage>
</organism>
<dbReference type="InterPro" id="IPR050259">
    <property type="entry name" value="SDR"/>
</dbReference>
<dbReference type="AlphaFoldDB" id="A0A1T4YR18"/>
<proteinExistence type="inferred from homology"/>
<keyword evidence="3" id="KW-1185">Reference proteome</keyword>
<dbReference type="Proteomes" id="UP000190774">
    <property type="component" value="Unassembled WGS sequence"/>
</dbReference>
<dbReference type="InterPro" id="IPR036291">
    <property type="entry name" value="NAD(P)-bd_dom_sf"/>
</dbReference>